<gene>
    <name evidence="1" type="ORF">B723_28255</name>
</gene>
<dbReference type="EMBL" id="CP010945">
    <property type="protein sequence ID" value="AKV10083.1"/>
    <property type="molecule type" value="Genomic_DNA"/>
</dbReference>
<dbReference type="AlphaFoldDB" id="A0A0K1QWI8"/>
<reference evidence="1 2" key="1">
    <citation type="journal article" date="2012" name="J. Bacteriol.">
        <title>Draft genome sequence of the cyanide-utilizing bacterium Pseudomonas fluorescens strain NCIMB 11764.</title>
        <authorList>
            <person name="Vilo C.A."/>
            <person name="Benedik M.J."/>
            <person name="Kunz D.A."/>
            <person name="Dong Q."/>
        </authorList>
    </citation>
    <scope>NUCLEOTIDE SEQUENCE [LARGE SCALE GENOMIC DNA]</scope>
    <source>
        <strain evidence="1 2">NCIMB 11764</strain>
    </source>
</reference>
<accession>A0A0K1QWI8</accession>
<name>A0A0K1QWI8_PSEFL</name>
<organism evidence="1 2">
    <name type="scientific">Pseudomonas fluorescens NCIMB 11764</name>
    <dbReference type="NCBI Taxonomy" id="1221522"/>
    <lineage>
        <taxon>Bacteria</taxon>
        <taxon>Pseudomonadati</taxon>
        <taxon>Pseudomonadota</taxon>
        <taxon>Gammaproteobacteria</taxon>
        <taxon>Pseudomonadales</taxon>
        <taxon>Pseudomonadaceae</taxon>
        <taxon>Pseudomonas</taxon>
    </lineage>
</organism>
<evidence type="ECO:0000313" key="1">
    <source>
        <dbReference type="EMBL" id="AKV10083.1"/>
    </source>
</evidence>
<sequence>MVDLARNNKWPQLLTGSELHDDRCMKELLRDFPALWSVRSNSLWMVLSTLWDERRHTDHLAQTLHLKKGYLLPALGPVLMRRLCVCPDWRNLGFVLALLGSTSRQFKSHRNWLRTHFLNYLLLVCMAEPCCFIREPLYELLNKLYERDLLKDIDGWPSDFACFEQACLAFNHYGNWMRYQGWISGWDLYACTLLQVYRPDQEMQRQTASLPVGPPVPIGLPPQIALKVEARLKQHRRDQFAIGGRDPRLREVVVLTYAHGGGFRLWRQVVGGMKPSNLQPSMTAAFCG</sequence>
<protein>
    <submittedName>
        <fullName evidence="1">Uncharacterized protein</fullName>
    </submittedName>
</protein>
<dbReference type="Proteomes" id="UP000017175">
    <property type="component" value="Chromosome"/>
</dbReference>
<evidence type="ECO:0000313" key="2">
    <source>
        <dbReference type="Proteomes" id="UP000017175"/>
    </source>
</evidence>
<proteinExistence type="predicted"/>